<dbReference type="InterPro" id="IPR052029">
    <property type="entry name" value="PpiD_chaperone"/>
</dbReference>
<dbReference type="AlphaFoldDB" id="A0A939ERF8"/>
<evidence type="ECO:0000256" key="9">
    <source>
        <dbReference type="ARBA" id="ARBA00030642"/>
    </source>
</evidence>
<dbReference type="SUPFAM" id="SSF54534">
    <property type="entry name" value="FKBP-like"/>
    <property type="match status" value="1"/>
</dbReference>
<gene>
    <name evidence="16" type="ORF">J0X15_18920</name>
</gene>
<keyword evidence="5 14" id="KW-0812">Transmembrane</keyword>
<organism evidence="16 17">
    <name type="scientific">Roseibium limicola</name>
    <dbReference type="NCBI Taxonomy" id="2816037"/>
    <lineage>
        <taxon>Bacteria</taxon>
        <taxon>Pseudomonadati</taxon>
        <taxon>Pseudomonadota</taxon>
        <taxon>Alphaproteobacteria</taxon>
        <taxon>Hyphomicrobiales</taxon>
        <taxon>Stappiaceae</taxon>
        <taxon>Roseibium</taxon>
    </lineage>
</organism>
<dbReference type="Pfam" id="PF13145">
    <property type="entry name" value="Rotamase_2"/>
    <property type="match status" value="1"/>
</dbReference>
<evidence type="ECO:0000256" key="11">
    <source>
        <dbReference type="ARBA" id="ARBA00038408"/>
    </source>
</evidence>
<keyword evidence="4" id="KW-0997">Cell inner membrane</keyword>
<evidence type="ECO:0000256" key="4">
    <source>
        <dbReference type="ARBA" id="ARBA00022519"/>
    </source>
</evidence>
<dbReference type="InterPro" id="IPR027304">
    <property type="entry name" value="Trigger_fact/SurA_dom_sf"/>
</dbReference>
<name>A0A939ERF8_9HYPH</name>
<sequence>MLDALRKGAGTWVAKVFIALLVMSFAVWGIADIFRGFGQNVAATVGDTEISLVQFDRTYRRDLDTLGRQIGRPLSTTEGAQFGIPQQTLGKLVAEAALDETARDLSLGISDAELAKIIQQDPSMQGPTGGYDRTQLAQLLRSNGISEDEYVLERHALALRQQLAQGVTGGLKAPTAYLEALHTYQSETRAVDYLRLTAAQLDPIETPDDATLSAFYDERIEAFRAPEQREVVLLELTPEALARPDDISDEQVSAEYERSKDRYTNPEQRTVLQMTFTSQDDATEAAAKLAEGASFEDLMSERNLSENDVSLGVMAQDDFLDTTIGDAVFALDAGATSGVIDGRFSPVILKVTDVQPGATKPFDEMKDEIRQNLALEGGEREVLDLMGEIEDTRAGGASLQEVAERFKLPLDTPVAFDASGNDADGNPVEFPQVEGLVSGAFDSDVGVENDPLQLGSRGFLWYEVTKVTPARDRTLDEVHDSVVTAWQAEETTKRLKELSQSTVEKLQTGTEMATLAEELGVEVQSQSDLSRGASSMGRDAVQAAFSGPVGSVHAVSGDGSAEELVLKVTDSAVPAFFEEADGIAGISTQLTRQLQDSILNQYVVHIEDTAGVEINQAAISQVIGSPTN</sequence>
<evidence type="ECO:0000313" key="17">
    <source>
        <dbReference type="Proteomes" id="UP000664779"/>
    </source>
</evidence>
<evidence type="ECO:0000256" key="8">
    <source>
        <dbReference type="ARBA" id="ARBA00023186"/>
    </source>
</evidence>
<proteinExistence type="inferred from homology"/>
<protein>
    <recommendedName>
        <fullName evidence="2">Parvulin-like PPIase</fullName>
    </recommendedName>
    <alternativeName>
        <fullName evidence="9">Peptidyl-prolyl cis-trans isomerase plp</fullName>
    </alternativeName>
    <alternativeName>
        <fullName evidence="12">Periplasmic chaperone PpiD</fullName>
    </alternativeName>
    <alternativeName>
        <fullName evidence="13">Periplasmic folding chaperone</fullName>
    </alternativeName>
    <alternativeName>
        <fullName evidence="10">Rotamase plp</fullName>
    </alternativeName>
</protein>
<dbReference type="EMBL" id="JAFLNF010000010">
    <property type="protein sequence ID" value="MBO0347309.1"/>
    <property type="molecule type" value="Genomic_DNA"/>
</dbReference>
<evidence type="ECO:0000259" key="15">
    <source>
        <dbReference type="Pfam" id="PF13145"/>
    </source>
</evidence>
<dbReference type="GO" id="GO:0003755">
    <property type="term" value="F:peptidyl-prolyl cis-trans isomerase activity"/>
    <property type="evidence" value="ECO:0007669"/>
    <property type="project" value="InterPro"/>
</dbReference>
<feature type="domain" description="PpiC" evidence="15">
    <location>
        <begin position="247"/>
        <end position="367"/>
    </location>
</feature>
<evidence type="ECO:0000256" key="12">
    <source>
        <dbReference type="ARBA" id="ARBA00040743"/>
    </source>
</evidence>
<dbReference type="RefSeq" id="WP_206944284.1">
    <property type="nucleotide sequence ID" value="NZ_JAFLNF010000010.1"/>
</dbReference>
<dbReference type="Gene3D" id="3.10.50.40">
    <property type="match status" value="1"/>
</dbReference>
<accession>A0A939ERF8</accession>
<evidence type="ECO:0000256" key="1">
    <source>
        <dbReference type="ARBA" id="ARBA00004382"/>
    </source>
</evidence>
<dbReference type="Pfam" id="PF13624">
    <property type="entry name" value="SurA_N_3"/>
    <property type="match status" value="1"/>
</dbReference>
<dbReference type="InterPro" id="IPR000297">
    <property type="entry name" value="PPIase_PpiC"/>
</dbReference>
<dbReference type="SUPFAM" id="SSF109998">
    <property type="entry name" value="Triger factor/SurA peptide-binding domain-like"/>
    <property type="match status" value="1"/>
</dbReference>
<evidence type="ECO:0000313" key="16">
    <source>
        <dbReference type="EMBL" id="MBO0347309.1"/>
    </source>
</evidence>
<dbReference type="GO" id="GO:0005886">
    <property type="term" value="C:plasma membrane"/>
    <property type="evidence" value="ECO:0007669"/>
    <property type="project" value="UniProtKB-SubCell"/>
</dbReference>
<keyword evidence="6 14" id="KW-1133">Transmembrane helix</keyword>
<evidence type="ECO:0000256" key="2">
    <source>
        <dbReference type="ARBA" id="ARBA00018370"/>
    </source>
</evidence>
<evidence type="ECO:0000256" key="6">
    <source>
        <dbReference type="ARBA" id="ARBA00022989"/>
    </source>
</evidence>
<dbReference type="Proteomes" id="UP000664779">
    <property type="component" value="Unassembled WGS sequence"/>
</dbReference>
<dbReference type="InterPro" id="IPR046357">
    <property type="entry name" value="PPIase_dom_sf"/>
</dbReference>
<keyword evidence="8" id="KW-0143">Chaperone</keyword>
<dbReference type="PANTHER" id="PTHR47529:SF1">
    <property type="entry name" value="PERIPLASMIC CHAPERONE PPID"/>
    <property type="match status" value="1"/>
</dbReference>
<reference evidence="16" key="1">
    <citation type="submission" date="2021-03" db="EMBL/GenBank/DDBJ databases">
        <title>Roseibium sp. CAU 1637 isolated from Incheon.</title>
        <authorList>
            <person name="Kim W."/>
        </authorList>
    </citation>
    <scope>NUCLEOTIDE SEQUENCE</scope>
    <source>
        <strain evidence="16">CAU 1637</strain>
    </source>
</reference>
<comment type="caution">
    <text evidence="16">The sequence shown here is derived from an EMBL/GenBank/DDBJ whole genome shotgun (WGS) entry which is preliminary data.</text>
</comment>
<keyword evidence="3" id="KW-1003">Cell membrane</keyword>
<evidence type="ECO:0000256" key="14">
    <source>
        <dbReference type="SAM" id="Phobius"/>
    </source>
</evidence>
<evidence type="ECO:0000256" key="10">
    <source>
        <dbReference type="ARBA" id="ARBA00031484"/>
    </source>
</evidence>
<evidence type="ECO:0000256" key="5">
    <source>
        <dbReference type="ARBA" id="ARBA00022692"/>
    </source>
</evidence>
<comment type="subcellular location">
    <subcellularLocation>
        <location evidence="1">Cell inner membrane</location>
        <topology evidence="1">Single-pass type II membrane protein</topology>
        <orientation evidence="1">Periplasmic side</orientation>
    </subcellularLocation>
</comment>
<keyword evidence="7 14" id="KW-0472">Membrane</keyword>
<evidence type="ECO:0000256" key="7">
    <source>
        <dbReference type="ARBA" id="ARBA00023136"/>
    </source>
</evidence>
<keyword evidence="17" id="KW-1185">Reference proteome</keyword>
<evidence type="ECO:0000256" key="3">
    <source>
        <dbReference type="ARBA" id="ARBA00022475"/>
    </source>
</evidence>
<feature type="transmembrane region" description="Helical" evidence="14">
    <location>
        <begin position="12"/>
        <end position="31"/>
    </location>
</feature>
<dbReference type="PANTHER" id="PTHR47529">
    <property type="entry name" value="PEPTIDYL-PROLYL CIS-TRANS ISOMERASE D"/>
    <property type="match status" value="1"/>
</dbReference>
<evidence type="ECO:0000256" key="13">
    <source>
        <dbReference type="ARBA" id="ARBA00042775"/>
    </source>
</evidence>
<dbReference type="Gene3D" id="1.10.4030.10">
    <property type="entry name" value="Porin chaperone SurA, peptide-binding domain"/>
    <property type="match status" value="1"/>
</dbReference>
<comment type="similarity">
    <text evidence="11">Belongs to the PpiD chaperone family.</text>
</comment>